<gene>
    <name evidence="10" type="ORF">I5731_07380</name>
</gene>
<name>A0A931I1L8_9HYPH</name>
<dbReference type="Proteomes" id="UP000631694">
    <property type="component" value="Unassembled WGS sequence"/>
</dbReference>
<evidence type="ECO:0000256" key="1">
    <source>
        <dbReference type="ARBA" id="ARBA00004370"/>
    </source>
</evidence>
<dbReference type="InterPro" id="IPR002123">
    <property type="entry name" value="Plipid/glycerol_acylTrfase"/>
</dbReference>
<evidence type="ECO:0000259" key="9">
    <source>
        <dbReference type="SMART" id="SM00563"/>
    </source>
</evidence>
<keyword evidence="4" id="KW-1133">Transmembrane helix</keyword>
<keyword evidence="3" id="KW-0812">Transmembrane</keyword>
<feature type="compositionally biased region" description="Low complexity" evidence="8">
    <location>
        <begin position="247"/>
        <end position="259"/>
    </location>
</feature>
<keyword evidence="7 10" id="KW-0012">Acyltransferase</keyword>
<evidence type="ECO:0000256" key="6">
    <source>
        <dbReference type="ARBA" id="ARBA00023136"/>
    </source>
</evidence>
<comment type="caution">
    <text evidence="10">The sequence shown here is derived from an EMBL/GenBank/DDBJ whole genome shotgun (WGS) entry which is preliminary data.</text>
</comment>
<dbReference type="PANTHER" id="PTHR23063:SF52">
    <property type="entry name" value="LYSOPHOSPHATIDYLCHOLINE ACYLTRANSFERASE"/>
    <property type="match status" value="1"/>
</dbReference>
<dbReference type="SMART" id="SM00563">
    <property type="entry name" value="PlsC"/>
    <property type="match status" value="1"/>
</dbReference>
<comment type="subcellular location">
    <subcellularLocation>
        <location evidence="1">Membrane</location>
    </subcellularLocation>
</comment>
<feature type="domain" description="Phospholipid/glycerol acyltransferase" evidence="9">
    <location>
        <begin position="51"/>
        <end position="171"/>
    </location>
</feature>
<keyword evidence="11" id="KW-1185">Reference proteome</keyword>
<organism evidence="10 11">
    <name type="scientific">Methylobrevis albus</name>
    <dbReference type="NCBI Taxonomy" id="2793297"/>
    <lineage>
        <taxon>Bacteria</taxon>
        <taxon>Pseudomonadati</taxon>
        <taxon>Pseudomonadota</taxon>
        <taxon>Alphaproteobacteria</taxon>
        <taxon>Hyphomicrobiales</taxon>
        <taxon>Pleomorphomonadaceae</taxon>
        <taxon>Methylobrevis</taxon>
    </lineage>
</organism>
<evidence type="ECO:0000313" key="10">
    <source>
        <dbReference type="EMBL" id="MBH0237635.1"/>
    </source>
</evidence>
<keyword evidence="5" id="KW-0443">Lipid metabolism</keyword>
<dbReference type="GO" id="GO:0006629">
    <property type="term" value="P:lipid metabolic process"/>
    <property type="evidence" value="ECO:0007669"/>
    <property type="project" value="UniProtKB-KW"/>
</dbReference>
<sequence length="278" mass="28622">MTAVLLPLQWLAIRSRSPRAARLPHLWHRGAARLIGLRIACEGAPAAGRPLLLLSNHVSWLDIVVLGAALPVSFVAKSEVAGWPVVSLLARLQRTVFVERDRRTRTGAQASEIAARLAAGDVIVLFAEGTSGDGASVLPFRSALVGAAGRAVEAGAGGAAALIQPVAVVYTAEHGLPLDRLSRTRVSWTGDMDLAPHLLAMLAEGTFDVTVVFGTPIALGPGDDRKAATRAAEAAVRRMLAATLRGAGAPARPASGAARGAEDGREAGGAILKVGETG</sequence>
<evidence type="ECO:0000256" key="2">
    <source>
        <dbReference type="ARBA" id="ARBA00022679"/>
    </source>
</evidence>
<evidence type="ECO:0000256" key="8">
    <source>
        <dbReference type="SAM" id="MobiDB-lite"/>
    </source>
</evidence>
<keyword evidence="6" id="KW-0472">Membrane</keyword>
<accession>A0A931I1L8</accession>
<dbReference type="PANTHER" id="PTHR23063">
    <property type="entry name" value="PHOSPHOLIPID ACYLTRANSFERASE"/>
    <property type="match status" value="1"/>
</dbReference>
<dbReference type="SUPFAM" id="SSF69593">
    <property type="entry name" value="Glycerol-3-phosphate (1)-acyltransferase"/>
    <property type="match status" value="1"/>
</dbReference>
<proteinExistence type="predicted"/>
<protein>
    <submittedName>
        <fullName evidence="10">1-acyl-sn-glycerol-3-phosphate acyltransferase</fullName>
    </submittedName>
</protein>
<evidence type="ECO:0000256" key="4">
    <source>
        <dbReference type="ARBA" id="ARBA00022989"/>
    </source>
</evidence>
<evidence type="ECO:0000313" key="11">
    <source>
        <dbReference type="Proteomes" id="UP000631694"/>
    </source>
</evidence>
<reference evidence="10" key="1">
    <citation type="submission" date="2020-12" db="EMBL/GenBank/DDBJ databases">
        <title>Methylobrevis albus sp. nov., isolated from fresh water lack sediment.</title>
        <authorList>
            <person name="Zou Q."/>
        </authorList>
    </citation>
    <scope>NUCLEOTIDE SEQUENCE</scope>
    <source>
        <strain evidence="10">L22</strain>
    </source>
</reference>
<dbReference type="GO" id="GO:0016746">
    <property type="term" value="F:acyltransferase activity"/>
    <property type="evidence" value="ECO:0007669"/>
    <property type="project" value="UniProtKB-KW"/>
</dbReference>
<evidence type="ECO:0000256" key="3">
    <source>
        <dbReference type="ARBA" id="ARBA00022692"/>
    </source>
</evidence>
<keyword evidence="2" id="KW-0808">Transferase</keyword>
<evidence type="ECO:0000256" key="5">
    <source>
        <dbReference type="ARBA" id="ARBA00023098"/>
    </source>
</evidence>
<feature type="region of interest" description="Disordered" evidence="8">
    <location>
        <begin position="247"/>
        <end position="278"/>
    </location>
</feature>
<evidence type="ECO:0000256" key="7">
    <source>
        <dbReference type="ARBA" id="ARBA00023315"/>
    </source>
</evidence>
<dbReference type="GO" id="GO:0016020">
    <property type="term" value="C:membrane"/>
    <property type="evidence" value="ECO:0007669"/>
    <property type="project" value="UniProtKB-SubCell"/>
</dbReference>
<dbReference type="Pfam" id="PF01553">
    <property type="entry name" value="Acyltransferase"/>
    <property type="match status" value="1"/>
</dbReference>
<dbReference type="EMBL" id="JADZLT010000049">
    <property type="protein sequence ID" value="MBH0237635.1"/>
    <property type="molecule type" value="Genomic_DNA"/>
</dbReference>
<dbReference type="CDD" id="cd07989">
    <property type="entry name" value="LPLAT_AGPAT-like"/>
    <property type="match status" value="1"/>
</dbReference>
<dbReference type="AlphaFoldDB" id="A0A931I1L8"/>